<dbReference type="PROSITE" id="PS00629">
    <property type="entry name" value="IMP_1"/>
    <property type="match status" value="1"/>
</dbReference>
<dbReference type="PATRIC" id="fig|74031.6.peg.3271"/>
<dbReference type="GO" id="GO:0007165">
    <property type="term" value="P:signal transduction"/>
    <property type="evidence" value="ECO:0007669"/>
    <property type="project" value="TreeGrafter"/>
</dbReference>
<keyword evidence="8 9" id="KW-0460">Magnesium</keyword>
<dbReference type="Gene3D" id="3.30.540.10">
    <property type="entry name" value="Fructose-1,6-Bisphosphatase, subunit A, domain 1"/>
    <property type="match status" value="1"/>
</dbReference>
<dbReference type="PRINTS" id="PR00377">
    <property type="entry name" value="IMPHPHTASES"/>
</dbReference>
<feature type="binding site" evidence="9">
    <location>
        <position position="217"/>
    </location>
    <ligand>
        <name>Mg(2+)</name>
        <dbReference type="ChEBI" id="CHEBI:18420"/>
        <label>1</label>
        <note>catalytic</note>
    </ligand>
</feature>
<keyword evidence="12" id="KW-1185">Reference proteome</keyword>
<gene>
    <name evidence="11" type="primary">suhB_4</name>
    <name evidence="11" type="ORF">ROTO_32020</name>
</gene>
<dbReference type="InterPro" id="IPR020583">
    <property type="entry name" value="Inositol_monoP_metal-BS"/>
</dbReference>
<reference evidence="12" key="1">
    <citation type="submission" date="2015-07" db="EMBL/GenBank/DDBJ databases">
        <title>Draft Genome Sequence of Roseovarius tolerans EL-164, a producer of N-Acylated Alanine Methyl Esters (NAMEs).</title>
        <authorList>
            <person name="Voget S."/>
            <person name="Bruns H."/>
            <person name="Wagner-Doebler I."/>
            <person name="Schulz S."/>
            <person name="Daniel R."/>
        </authorList>
    </citation>
    <scope>NUCLEOTIDE SEQUENCE [LARGE SCALE GENOMIC DNA]</scope>
    <source>
        <strain evidence="12">EL-164</strain>
    </source>
</reference>
<comment type="cofactor">
    <cofactor evidence="2 9 10">
        <name>Mg(2+)</name>
        <dbReference type="ChEBI" id="CHEBI:18420"/>
    </cofactor>
</comment>
<feature type="binding site" evidence="9">
    <location>
        <position position="72"/>
    </location>
    <ligand>
        <name>Mg(2+)</name>
        <dbReference type="ChEBI" id="CHEBI:18420"/>
        <label>1</label>
        <note>catalytic</note>
    </ligand>
</feature>
<dbReference type="GO" id="GO:0046872">
    <property type="term" value="F:metal ion binding"/>
    <property type="evidence" value="ECO:0007669"/>
    <property type="project" value="UniProtKB-KW"/>
</dbReference>
<dbReference type="SUPFAM" id="SSF56655">
    <property type="entry name" value="Carbohydrate phosphatase"/>
    <property type="match status" value="1"/>
</dbReference>
<sequence>MRDDPGGGALHLMTRVAQEVGAQLLDRFETVKFIPRTEKTAGDFVSDADLTAERMIRDRLQGAHPGIGWLGEETGASGDPNGLRWIVDPLDGTTNFLHGLPHWAVSIALAQGDRVIAGVVHDPFKSETFTAGAGTGAYLNGAPMRVSQDVPLSHALLATGVPAGGRVTYLSHSMRDIEGLMPDCAGIRRWGAATLDLAYVAAGRIDAYWERNLGPWDVAAGLLLVTEAGGDMRPLWPGQSVLETGSFLASNADLGPLLAPRLCDLRDSA</sequence>
<dbReference type="EC" id="3.1.3.25" evidence="4 10"/>
<feature type="binding site" evidence="9">
    <location>
        <position position="88"/>
    </location>
    <ligand>
        <name>Mg(2+)</name>
        <dbReference type="ChEBI" id="CHEBI:18420"/>
        <label>1</label>
        <note>catalytic</note>
    </ligand>
</feature>
<dbReference type="CDD" id="cd01639">
    <property type="entry name" value="IMPase"/>
    <property type="match status" value="1"/>
</dbReference>
<evidence type="ECO:0000313" key="11">
    <source>
        <dbReference type="EMBL" id="KNX40266.1"/>
    </source>
</evidence>
<dbReference type="STRING" id="74031.SAMN04488077_10716"/>
<evidence type="ECO:0000256" key="6">
    <source>
        <dbReference type="ARBA" id="ARBA00022723"/>
    </source>
</evidence>
<evidence type="ECO:0000313" key="12">
    <source>
        <dbReference type="Proteomes" id="UP000037046"/>
    </source>
</evidence>
<dbReference type="PANTHER" id="PTHR20854">
    <property type="entry name" value="INOSITOL MONOPHOSPHATASE"/>
    <property type="match status" value="1"/>
</dbReference>
<keyword evidence="7 10" id="KW-0378">Hydrolase</keyword>
<evidence type="ECO:0000256" key="8">
    <source>
        <dbReference type="ARBA" id="ARBA00022842"/>
    </source>
</evidence>
<protein>
    <recommendedName>
        <fullName evidence="5 10">Inositol-1-monophosphatase</fullName>
        <ecNumber evidence="4 10">3.1.3.25</ecNumber>
    </recommendedName>
</protein>
<evidence type="ECO:0000256" key="4">
    <source>
        <dbReference type="ARBA" id="ARBA00013106"/>
    </source>
</evidence>
<dbReference type="Proteomes" id="UP000037046">
    <property type="component" value="Unassembled WGS sequence"/>
</dbReference>
<organism evidence="11 12">
    <name type="scientific">Roseovarius tolerans</name>
    <dbReference type="NCBI Taxonomy" id="74031"/>
    <lineage>
        <taxon>Bacteria</taxon>
        <taxon>Pseudomonadati</taxon>
        <taxon>Pseudomonadota</taxon>
        <taxon>Alphaproteobacteria</taxon>
        <taxon>Rhodobacterales</taxon>
        <taxon>Roseobacteraceae</taxon>
        <taxon>Roseovarius</taxon>
    </lineage>
</organism>
<dbReference type="InterPro" id="IPR033942">
    <property type="entry name" value="IMPase"/>
</dbReference>
<dbReference type="AlphaFoldDB" id="A0A0L6CRC5"/>
<dbReference type="GO" id="GO:0046854">
    <property type="term" value="P:phosphatidylinositol phosphate biosynthetic process"/>
    <property type="evidence" value="ECO:0007669"/>
    <property type="project" value="InterPro"/>
</dbReference>
<evidence type="ECO:0000256" key="9">
    <source>
        <dbReference type="PIRSR" id="PIRSR600760-2"/>
    </source>
</evidence>
<keyword evidence="6 9" id="KW-0479">Metal-binding</keyword>
<dbReference type="OrthoDB" id="9785695at2"/>
<feature type="binding site" evidence="9">
    <location>
        <position position="91"/>
    </location>
    <ligand>
        <name>Mg(2+)</name>
        <dbReference type="ChEBI" id="CHEBI:18420"/>
        <label>1</label>
        <note>catalytic</note>
    </ligand>
</feature>
<dbReference type="GO" id="GO:0008934">
    <property type="term" value="F:inositol monophosphate 1-phosphatase activity"/>
    <property type="evidence" value="ECO:0007669"/>
    <property type="project" value="InterPro"/>
</dbReference>
<dbReference type="Gene3D" id="3.40.190.80">
    <property type="match status" value="1"/>
</dbReference>
<evidence type="ECO:0000256" key="2">
    <source>
        <dbReference type="ARBA" id="ARBA00001946"/>
    </source>
</evidence>
<evidence type="ECO:0000256" key="5">
    <source>
        <dbReference type="ARBA" id="ARBA00019784"/>
    </source>
</evidence>
<dbReference type="FunFam" id="3.30.540.10:FF:000003">
    <property type="entry name" value="Inositol-1-monophosphatase"/>
    <property type="match status" value="1"/>
</dbReference>
<dbReference type="EMBL" id="LGVV01000060">
    <property type="protein sequence ID" value="KNX40266.1"/>
    <property type="molecule type" value="Genomic_DNA"/>
</dbReference>
<accession>A0A0L6CRC5</accession>
<dbReference type="PANTHER" id="PTHR20854:SF4">
    <property type="entry name" value="INOSITOL-1-MONOPHOSPHATASE-RELATED"/>
    <property type="match status" value="1"/>
</dbReference>
<dbReference type="GO" id="GO:0006020">
    <property type="term" value="P:inositol metabolic process"/>
    <property type="evidence" value="ECO:0007669"/>
    <property type="project" value="TreeGrafter"/>
</dbReference>
<name>A0A0L6CRC5_9RHOB</name>
<evidence type="ECO:0000256" key="1">
    <source>
        <dbReference type="ARBA" id="ARBA00001033"/>
    </source>
</evidence>
<evidence type="ECO:0000256" key="10">
    <source>
        <dbReference type="RuleBase" id="RU364068"/>
    </source>
</evidence>
<comment type="catalytic activity">
    <reaction evidence="1 10">
        <text>a myo-inositol phosphate + H2O = myo-inositol + phosphate</text>
        <dbReference type="Rhea" id="RHEA:24056"/>
        <dbReference type="ChEBI" id="CHEBI:15377"/>
        <dbReference type="ChEBI" id="CHEBI:17268"/>
        <dbReference type="ChEBI" id="CHEBI:43474"/>
        <dbReference type="ChEBI" id="CHEBI:84139"/>
        <dbReference type="EC" id="3.1.3.25"/>
    </reaction>
</comment>
<proteinExistence type="inferred from homology"/>
<comment type="similarity">
    <text evidence="3 10">Belongs to the inositol monophosphatase superfamily.</text>
</comment>
<dbReference type="Pfam" id="PF00459">
    <property type="entry name" value="Inositol_P"/>
    <property type="match status" value="1"/>
</dbReference>
<evidence type="ECO:0000256" key="7">
    <source>
        <dbReference type="ARBA" id="ARBA00022801"/>
    </source>
</evidence>
<dbReference type="PROSITE" id="PS00630">
    <property type="entry name" value="IMP_2"/>
    <property type="match status" value="1"/>
</dbReference>
<dbReference type="InterPro" id="IPR000760">
    <property type="entry name" value="Inositol_monophosphatase-like"/>
</dbReference>
<evidence type="ECO:0000256" key="3">
    <source>
        <dbReference type="ARBA" id="ARBA00009759"/>
    </source>
</evidence>
<feature type="binding site" evidence="9">
    <location>
        <position position="90"/>
    </location>
    <ligand>
        <name>Mg(2+)</name>
        <dbReference type="ChEBI" id="CHEBI:18420"/>
        <label>2</label>
    </ligand>
</feature>
<comment type="caution">
    <text evidence="11">The sequence shown here is derived from an EMBL/GenBank/DDBJ whole genome shotgun (WGS) entry which is preliminary data.</text>
</comment>
<dbReference type="InterPro" id="IPR020550">
    <property type="entry name" value="Inositol_monophosphatase_CS"/>
</dbReference>